<reference evidence="2" key="1">
    <citation type="journal article" date="2023" name="Nat. Plants">
        <title>Single-cell RNA sequencing provides a high-resolution roadmap for understanding the multicellular compartmentation of specialized metabolism.</title>
        <authorList>
            <person name="Sun S."/>
            <person name="Shen X."/>
            <person name="Li Y."/>
            <person name="Li Y."/>
            <person name="Wang S."/>
            <person name="Li R."/>
            <person name="Zhang H."/>
            <person name="Shen G."/>
            <person name="Guo B."/>
            <person name="Wei J."/>
            <person name="Xu J."/>
            <person name="St-Pierre B."/>
            <person name="Chen S."/>
            <person name="Sun C."/>
        </authorList>
    </citation>
    <scope>NUCLEOTIDE SEQUENCE [LARGE SCALE GENOMIC DNA]</scope>
</reference>
<organism evidence="1 2">
    <name type="scientific">Catharanthus roseus</name>
    <name type="common">Madagascar periwinkle</name>
    <name type="synonym">Vinca rosea</name>
    <dbReference type="NCBI Taxonomy" id="4058"/>
    <lineage>
        <taxon>Eukaryota</taxon>
        <taxon>Viridiplantae</taxon>
        <taxon>Streptophyta</taxon>
        <taxon>Embryophyta</taxon>
        <taxon>Tracheophyta</taxon>
        <taxon>Spermatophyta</taxon>
        <taxon>Magnoliopsida</taxon>
        <taxon>eudicotyledons</taxon>
        <taxon>Gunneridae</taxon>
        <taxon>Pentapetalae</taxon>
        <taxon>asterids</taxon>
        <taxon>lamiids</taxon>
        <taxon>Gentianales</taxon>
        <taxon>Apocynaceae</taxon>
        <taxon>Rauvolfioideae</taxon>
        <taxon>Vinceae</taxon>
        <taxon>Catharanthinae</taxon>
        <taxon>Catharanthus</taxon>
    </lineage>
</organism>
<sequence length="194" mass="22041">MEAHGRNPKRAIVDGRSPYLPNGRLNFSSLDLCNFASPQFLALFDLQNLQTVEDSLENMTQKSTLKSNTKPSSRSETGGYAIFEQPKCKNNSKKSKLDRGSRIWQKAEPRMTQNRLSDSQQCKLSKNRLSGLFGLSTGCWGYRGCPSHERWTWYFLESLTVQGIWVHGLFSCSGQNEGVHRLALPRNSRENPRL</sequence>
<comment type="caution">
    <text evidence="1">The sequence shown here is derived from an EMBL/GenBank/DDBJ whole genome shotgun (WGS) entry which is preliminary data.</text>
</comment>
<evidence type="ECO:0000313" key="1">
    <source>
        <dbReference type="EMBL" id="KAI5681895.1"/>
    </source>
</evidence>
<gene>
    <name evidence="1" type="ORF">M9H77_03123</name>
</gene>
<proteinExistence type="predicted"/>
<accession>A0ACC0CAJ1</accession>
<protein>
    <submittedName>
        <fullName evidence="1">Uncharacterized protein</fullName>
    </submittedName>
</protein>
<dbReference type="EMBL" id="CM044701">
    <property type="protein sequence ID" value="KAI5681895.1"/>
    <property type="molecule type" value="Genomic_DNA"/>
</dbReference>
<dbReference type="Proteomes" id="UP001060085">
    <property type="component" value="Linkage Group LG01"/>
</dbReference>
<name>A0ACC0CAJ1_CATRO</name>
<keyword evidence="2" id="KW-1185">Reference proteome</keyword>
<evidence type="ECO:0000313" key="2">
    <source>
        <dbReference type="Proteomes" id="UP001060085"/>
    </source>
</evidence>